<evidence type="ECO:0000313" key="2">
    <source>
        <dbReference type="EMBL" id="CAH1059231.1"/>
    </source>
</evidence>
<name>A0ABN8FU96_9BACL</name>
<proteinExistence type="predicted"/>
<dbReference type="RefSeq" id="WP_234541123.1">
    <property type="nucleotide sequence ID" value="NZ_CAKMAB010000049.1"/>
</dbReference>
<evidence type="ECO:0000256" key="1">
    <source>
        <dbReference type="SAM" id="MobiDB-lite"/>
    </source>
</evidence>
<dbReference type="EMBL" id="CAKMAB010000049">
    <property type="protein sequence ID" value="CAH1059231.1"/>
    <property type="molecule type" value="Genomic_DNA"/>
</dbReference>
<accession>A0ABN8FU96</accession>
<evidence type="ECO:0000313" key="3">
    <source>
        <dbReference type="Proteomes" id="UP000838749"/>
    </source>
</evidence>
<protein>
    <submittedName>
        <fullName evidence="2">Uncharacterized protein</fullName>
    </submittedName>
</protein>
<feature type="compositionally biased region" description="Basic and acidic residues" evidence="1">
    <location>
        <begin position="88"/>
        <end position="97"/>
    </location>
</feature>
<comment type="caution">
    <text evidence="2">The sequence shown here is derived from an EMBL/GenBank/DDBJ whole genome shotgun (WGS) entry which is preliminary data.</text>
</comment>
<feature type="region of interest" description="Disordered" evidence="1">
    <location>
        <begin position="88"/>
        <end position="107"/>
    </location>
</feature>
<dbReference type="Proteomes" id="UP000838749">
    <property type="component" value="Unassembled WGS sequence"/>
</dbReference>
<sequence>MNLFDEPVIHINFGIGRVLNVDNGRIAVAFTNQSEQKKFLYPEAFDEFLKMRNPVIQEKVFAELMNKREHEANEKRLERERLEEAAKLASERKEETRIASLKRKRKR</sequence>
<gene>
    <name evidence="2" type="ORF">PAECIP111894_05437</name>
</gene>
<reference evidence="2" key="1">
    <citation type="submission" date="2021-12" db="EMBL/GenBank/DDBJ databases">
        <authorList>
            <person name="Criscuolo A."/>
        </authorList>
    </citation>
    <scope>NUCLEOTIDE SEQUENCE</scope>
    <source>
        <strain evidence="2">CIP111894</strain>
    </source>
</reference>
<keyword evidence="3" id="KW-1185">Reference proteome</keyword>
<organism evidence="2 3">
    <name type="scientific">Paenibacillus pseudetheri</name>
    <dbReference type="NCBI Taxonomy" id="2897682"/>
    <lineage>
        <taxon>Bacteria</taxon>
        <taxon>Bacillati</taxon>
        <taxon>Bacillota</taxon>
        <taxon>Bacilli</taxon>
        <taxon>Bacillales</taxon>
        <taxon>Paenibacillaceae</taxon>
        <taxon>Paenibacillus</taxon>
    </lineage>
</organism>